<dbReference type="EMBL" id="JAVDTT010000002">
    <property type="protein sequence ID" value="MDR6841176.1"/>
    <property type="molecule type" value="Genomic_DNA"/>
</dbReference>
<dbReference type="InterPro" id="IPR035948">
    <property type="entry name" value="YwqG-like_sf"/>
</dbReference>
<dbReference type="SUPFAM" id="SSF103032">
    <property type="entry name" value="Hypothetical protein YwqG"/>
    <property type="match status" value="1"/>
</dbReference>
<dbReference type="PANTHER" id="PTHR36436:SF6">
    <property type="entry name" value="SLL5081 PROTEIN"/>
    <property type="match status" value="1"/>
</dbReference>
<dbReference type="InterPro" id="IPR015315">
    <property type="entry name" value="DUF1963"/>
</dbReference>
<name>A0ABU1RQZ7_9GAMM</name>
<keyword evidence="2" id="KW-1185">Reference proteome</keyword>
<sequence>MKMGWIVVGIIALLVAGVLVFGRGITARGTGTGKAMQGRAANAGDVDLFLEPYRTQLEASRRPLARISLEPMAQDDPRASKVGGRPYWQEGKSVPTGDDGRPLYLLAQINFSEVPRTLAGYPSQGLLQFFIADNDHYGADFESGPGPEVLSVQRGFRVVYWPDIAAEPADIPVPSQFHQSPMLPHDPARPRRMRFETDEESLSVSDYRFDKLLGGNAYAAVEAFAATRKLDADNLFDALWQRNSGSGHKLGGYPYFTQEDPRTQGPMELLLQLDSDDEMMWGDVGVGGFFIAPEDLAKADFSRVMYTWDCH</sequence>
<reference evidence="1 2" key="1">
    <citation type="submission" date="2023-07" db="EMBL/GenBank/DDBJ databases">
        <title>Sorghum-associated microbial communities from plants grown in Nebraska, USA.</title>
        <authorList>
            <person name="Schachtman D."/>
        </authorList>
    </citation>
    <scope>NUCLEOTIDE SEQUENCE [LARGE SCALE GENOMIC DNA]</scope>
    <source>
        <strain evidence="1 2">BE107</strain>
    </source>
</reference>
<evidence type="ECO:0000313" key="1">
    <source>
        <dbReference type="EMBL" id="MDR6841176.1"/>
    </source>
</evidence>
<dbReference type="PANTHER" id="PTHR36436">
    <property type="entry name" value="SLL5081 PROTEIN"/>
    <property type="match status" value="1"/>
</dbReference>
<evidence type="ECO:0000313" key="2">
    <source>
        <dbReference type="Proteomes" id="UP001254759"/>
    </source>
</evidence>
<dbReference type="Gene3D" id="2.30.320.10">
    <property type="entry name" value="YwqG-like"/>
    <property type="match status" value="1"/>
</dbReference>
<organism evidence="1 2">
    <name type="scientific">Pseudoxanthomonas sacheonensis</name>
    <dbReference type="NCBI Taxonomy" id="443615"/>
    <lineage>
        <taxon>Bacteria</taxon>
        <taxon>Pseudomonadati</taxon>
        <taxon>Pseudomonadota</taxon>
        <taxon>Gammaproteobacteria</taxon>
        <taxon>Lysobacterales</taxon>
        <taxon>Lysobacteraceae</taxon>
        <taxon>Pseudoxanthomonas</taxon>
    </lineage>
</organism>
<proteinExistence type="predicted"/>
<dbReference type="RefSeq" id="WP_310091708.1">
    <property type="nucleotide sequence ID" value="NZ_JAVDTT010000002.1"/>
</dbReference>
<protein>
    <submittedName>
        <fullName evidence="1">Uncharacterized protein YwqG</fullName>
    </submittedName>
</protein>
<dbReference type="Pfam" id="PF09234">
    <property type="entry name" value="DUF1963"/>
    <property type="match status" value="1"/>
</dbReference>
<accession>A0ABU1RQZ7</accession>
<comment type="caution">
    <text evidence="1">The sequence shown here is derived from an EMBL/GenBank/DDBJ whole genome shotgun (WGS) entry which is preliminary data.</text>
</comment>
<gene>
    <name evidence="1" type="ORF">J2W94_001461</name>
</gene>
<dbReference type="Proteomes" id="UP001254759">
    <property type="component" value="Unassembled WGS sequence"/>
</dbReference>